<evidence type="ECO:0000256" key="5">
    <source>
        <dbReference type="ARBA" id="ARBA00022553"/>
    </source>
</evidence>
<dbReference type="Gene3D" id="3.30.565.10">
    <property type="entry name" value="Histidine kinase-like ATPase, C-terminal domain"/>
    <property type="match status" value="1"/>
</dbReference>
<dbReference type="InterPro" id="IPR004358">
    <property type="entry name" value="Sig_transdc_His_kin-like_C"/>
</dbReference>
<dbReference type="EMBL" id="LDPG01000001">
    <property type="protein sequence ID" value="KLV21405.1"/>
    <property type="molecule type" value="Genomic_DNA"/>
</dbReference>
<dbReference type="PANTHER" id="PTHR45453">
    <property type="entry name" value="PHOSPHATE REGULON SENSOR PROTEIN PHOR"/>
    <property type="match status" value="1"/>
</dbReference>
<dbReference type="InterPro" id="IPR005467">
    <property type="entry name" value="His_kinase_dom"/>
</dbReference>
<protein>
    <recommendedName>
        <fullName evidence="3">histidine kinase</fullName>
        <ecNumber evidence="3">2.7.13.3</ecNumber>
    </recommendedName>
</protein>
<feature type="coiled-coil region" evidence="12">
    <location>
        <begin position="196"/>
        <end position="226"/>
    </location>
</feature>
<evidence type="ECO:0000256" key="7">
    <source>
        <dbReference type="ARBA" id="ARBA00022741"/>
    </source>
</evidence>
<accession>A0A0J1KXA9</accession>
<evidence type="ECO:0000256" key="8">
    <source>
        <dbReference type="ARBA" id="ARBA00022777"/>
    </source>
</evidence>
<comment type="catalytic activity">
    <reaction evidence="1">
        <text>ATP + protein L-histidine = ADP + protein N-phospho-L-histidine.</text>
        <dbReference type="EC" id="2.7.13.3"/>
    </reaction>
</comment>
<dbReference type="PATRIC" id="fig|1392.242.peg.784"/>
<dbReference type="GO" id="GO:0005886">
    <property type="term" value="C:plasma membrane"/>
    <property type="evidence" value="ECO:0007669"/>
    <property type="project" value="UniProtKB-SubCell"/>
</dbReference>
<keyword evidence="4" id="KW-1003">Cell membrane</keyword>
<dbReference type="PANTHER" id="PTHR45453:SF3">
    <property type="entry name" value="HISTIDINE KINASE"/>
    <property type="match status" value="1"/>
</dbReference>
<dbReference type="GO" id="GO:0004721">
    <property type="term" value="F:phosphoprotein phosphatase activity"/>
    <property type="evidence" value="ECO:0007669"/>
    <property type="project" value="TreeGrafter"/>
</dbReference>
<proteinExistence type="predicted"/>
<evidence type="ECO:0000256" key="1">
    <source>
        <dbReference type="ARBA" id="ARBA00000085"/>
    </source>
</evidence>
<dbReference type="GO" id="GO:0005524">
    <property type="term" value="F:ATP binding"/>
    <property type="evidence" value="ECO:0007669"/>
    <property type="project" value="UniProtKB-KW"/>
</dbReference>
<keyword evidence="7" id="KW-0547">Nucleotide-binding</keyword>
<evidence type="ECO:0000256" key="3">
    <source>
        <dbReference type="ARBA" id="ARBA00012438"/>
    </source>
</evidence>
<sequence length="447" mass="50707">MKKNGIFIKIFAYTIVAMLLIVFVTTALFSGQFLTLYRAVEREQILVSYQPLVNRVKNSDYNDIPVAAQRFRDKNQSFEFCIIDDNGGVIYATPGADTSDNFKGDFYYVVHNDKALGYSVVAQTRPGITAFYNEIIVRALVAFAIILTLCLVCAYVFARQITKPIKRLADDAGKMTRLEDVPQSLPIRRDELGDLSRDIHSMYDKLKDTISQLENEILRVREMEEAQRYFFSAASHELKTPIAATSILLEGMLENVGDYKDHPKYLRECMKMMDAQDNVISEILEIVNLSDGKISQDSEKLKVRQIVADILPDFQILAKANGQCIVMDIPDGQNCLVDSKMLQKVLSNIILNAVQNAPPGGEIRIWSEPAAKQYRLCILNTDARIDDTVLPKLFDPFYRMDKVRERKSGRNGLGLTIVRKTLEVMNIEYALENVPDGVLFWMDLPKT</sequence>
<evidence type="ECO:0000256" key="13">
    <source>
        <dbReference type="SAM" id="Phobius"/>
    </source>
</evidence>
<dbReference type="SUPFAM" id="SSF158472">
    <property type="entry name" value="HAMP domain-like"/>
    <property type="match status" value="1"/>
</dbReference>
<dbReference type="RefSeq" id="WP_001989026.1">
    <property type="nucleotide sequence ID" value="NZ_LDPG01000001.1"/>
</dbReference>
<dbReference type="InterPro" id="IPR003661">
    <property type="entry name" value="HisK_dim/P_dom"/>
</dbReference>
<keyword evidence="13" id="KW-0812">Transmembrane</keyword>
<dbReference type="Pfam" id="PF02518">
    <property type="entry name" value="HATPase_c"/>
    <property type="match status" value="1"/>
</dbReference>
<keyword evidence="12" id="KW-0175">Coiled coil</keyword>
<dbReference type="SMART" id="SM00388">
    <property type="entry name" value="HisKA"/>
    <property type="match status" value="1"/>
</dbReference>
<dbReference type="Pfam" id="PF00672">
    <property type="entry name" value="HAMP"/>
    <property type="match status" value="1"/>
</dbReference>
<dbReference type="PROSITE" id="PS50885">
    <property type="entry name" value="HAMP"/>
    <property type="match status" value="1"/>
</dbReference>
<evidence type="ECO:0000256" key="11">
    <source>
        <dbReference type="ARBA" id="ARBA00023136"/>
    </source>
</evidence>
<dbReference type="SMART" id="SM00387">
    <property type="entry name" value="HATPase_c"/>
    <property type="match status" value="1"/>
</dbReference>
<keyword evidence="13" id="KW-1133">Transmembrane helix</keyword>
<feature type="domain" description="Histidine kinase" evidence="14">
    <location>
        <begin position="233"/>
        <end position="447"/>
    </location>
</feature>
<dbReference type="Gene3D" id="1.10.287.130">
    <property type="match status" value="1"/>
</dbReference>
<dbReference type="CDD" id="cd06225">
    <property type="entry name" value="HAMP"/>
    <property type="match status" value="1"/>
</dbReference>
<evidence type="ECO:0000256" key="10">
    <source>
        <dbReference type="ARBA" id="ARBA00023012"/>
    </source>
</evidence>
<gene>
    <name evidence="16" type="ORF">ABW01_03760</name>
</gene>
<comment type="caution">
    <text evidence="16">The sequence shown here is derived from an EMBL/GenBank/DDBJ whole genome shotgun (WGS) entry which is preliminary data.</text>
</comment>
<evidence type="ECO:0000256" key="12">
    <source>
        <dbReference type="SAM" id="Coils"/>
    </source>
</evidence>
<dbReference type="PROSITE" id="PS50109">
    <property type="entry name" value="HIS_KIN"/>
    <property type="match status" value="1"/>
</dbReference>
<dbReference type="Pfam" id="PF00512">
    <property type="entry name" value="HisKA"/>
    <property type="match status" value="1"/>
</dbReference>
<comment type="subcellular location">
    <subcellularLocation>
        <location evidence="2">Cell membrane</location>
        <topology evidence="2">Multi-pass membrane protein</topology>
    </subcellularLocation>
</comment>
<dbReference type="InterPro" id="IPR003594">
    <property type="entry name" value="HATPase_dom"/>
</dbReference>
<organism evidence="16 17">
    <name type="scientific">Bacillus anthracis</name>
    <name type="common">anthrax bacterium</name>
    <dbReference type="NCBI Taxonomy" id="1392"/>
    <lineage>
        <taxon>Bacteria</taxon>
        <taxon>Bacillati</taxon>
        <taxon>Bacillota</taxon>
        <taxon>Bacilli</taxon>
        <taxon>Bacillales</taxon>
        <taxon>Bacillaceae</taxon>
        <taxon>Bacillus</taxon>
        <taxon>Bacillus cereus group</taxon>
    </lineage>
</organism>
<dbReference type="EC" id="2.7.13.3" evidence="3"/>
<evidence type="ECO:0000256" key="6">
    <source>
        <dbReference type="ARBA" id="ARBA00022679"/>
    </source>
</evidence>
<dbReference type="GO" id="GO:0000155">
    <property type="term" value="F:phosphorelay sensor kinase activity"/>
    <property type="evidence" value="ECO:0007669"/>
    <property type="project" value="InterPro"/>
</dbReference>
<evidence type="ECO:0000256" key="2">
    <source>
        <dbReference type="ARBA" id="ARBA00004651"/>
    </source>
</evidence>
<dbReference type="GO" id="GO:0016036">
    <property type="term" value="P:cellular response to phosphate starvation"/>
    <property type="evidence" value="ECO:0007669"/>
    <property type="project" value="TreeGrafter"/>
</dbReference>
<reference evidence="16 17" key="1">
    <citation type="submission" date="2015-05" db="EMBL/GenBank/DDBJ databases">
        <title>Whole genome sequence and identification of bacterial endophytes from Costus igneus.</title>
        <authorList>
            <person name="Lee Y.P."/>
            <person name="Gan H.M."/>
            <person name="Eng W."/>
            <person name="Wheatley M.S."/>
            <person name="Caraballo A."/>
            <person name="Polter S."/>
            <person name="Savka M.A."/>
            <person name="Hudson A.O."/>
        </authorList>
    </citation>
    <scope>NUCLEOTIDE SEQUENCE [LARGE SCALE GENOMIC DNA]</scope>
    <source>
        <strain evidence="16 17">RIT375</strain>
    </source>
</reference>
<dbReference type="InterPro" id="IPR036890">
    <property type="entry name" value="HATPase_C_sf"/>
</dbReference>
<dbReference type="SUPFAM" id="SSF47384">
    <property type="entry name" value="Homodimeric domain of signal transducing histidine kinase"/>
    <property type="match status" value="1"/>
</dbReference>
<dbReference type="AlphaFoldDB" id="A0A0J1KXA9"/>
<evidence type="ECO:0000256" key="9">
    <source>
        <dbReference type="ARBA" id="ARBA00022840"/>
    </source>
</evidence>
<evidence type="ECO:0000259" key="14">
    <source>
        <dbReference type="PROSITE" id="PS50109"/>
    </source>
</evidence>
<keyword evidence="9" id="KW-0067">ATP-binding</keyword>
<dbReference type="SUPFAM" id="SSF55874">
    <property type="entry name" value="ATPase domain of HSP90 chaperone/DNA topoisomerase II/histidine kinase"/>
    <property type="match status" value="1"/>
</dbReference>
<dbReference type="InterPro" id="IPR003660">
    <property type="entry name" value="HAMP_dom"/>
</dbReference>
<keyword evidence="8 16" id="KW-0418">Kinase</keyword>
<keyword evidence="10" id="KW-0902">Two-component regulatory system</keyword>
<dbReference type="SMART" id="SM00304">
    <property type="entry name" value="HAMP"/>
    <property type="match status" value="1"/>
</dbReference>
<keyword evidence="6" id="KW-0808">Transferase</keyword>
<dbReference type="Gene3D" id="6.10.340.10">
    <property type="match status" value="1"/>
</dbReference>
<keyword evidence="11 13" id="KW-0472">Membrane</keyword>
<keyword evidence="5" id="KW-0597">Phosphoprotein</keyword>
<evidence type="ECO:0000313" key="16">
    <source>
        <dbReference type="EMBL" id="KLV21405.1"/>
    </source>
</evidence>
<feature type="domain" description="HAMP" evidence="15">
    <location>
        <begin position="159"/>
        <end position="211"/>
    </location>
</feature>
<feature type="transmembrane region" description="Helical" evidence="13">
    <location>
        <begin position="135"/>
        <end position="158"/>
    </location>
</feature>
<evidence type="ECO:0000256" key="4">
    <source>
        <dbReference type="ARBA" id="ARBA00022475"/>
    </source>
</evidence>
<evidence type="ECO:0000259" key="15">
    <source>
        <dbReference type="PROSITE" id="PS50885"/>
    </source>
</evidence>
<evidence type="ECO:0000313" key="17">
    <source>
        <dbReference type="Proteomes" id="UP000035904"/>
    </source>
</evidence>
<name>A0A0J1KXA9_BACAN</name>
<feature type="transmembrane region" description="Helical" evidence="13">
    <location>
        <begin position="7"/>
        <end position="29"/>
    </location>
</feature>
<dbReference type="CDD" id="cd00082">
    <property type="entry name" value="HisKA"/>
    <property type="match status" value="1"/>
</dbReference>
<dbReference type="PRINTS" id="PR00344">
    <property type="entry name" value="BCTRLSENSOR"/>
</dbReference>
<dbReference type="Proteomes" id="UP000035904">
    <property type="component" value="Unassembled WGS sequence"/>
</dbReference>
<dbReference type="InterPro" id="IPR050351">
    <property type="entry name" value="BphY/WalK/GraS-like"/>
</dbReference>
<dbReference type="InterPro" id="IPR036097">
    <property type="entry name" value="HisK_dim/P_sf"/>
</dbReference>